<evidence type="ECO:0000313" key="4">
    <source>
        <dbReference type="Proteomes" id="UP000469440"/>
    </source>
</evidence>
<sequence length="543" mass="60255">MKKSKILIPLFLILLLGAFIFADAPNLNPLYREGLSFWGFLITAVSLFLWFWKSGVRKFTRQTNIEFSDLKKGRVFFIAAAAPWVIFILVSLFSSVLFHVDQYKNQMPEPENRVFSSDVQAIDISQLPVVDKSLASLLADKKLGEKPSLGSQVALGEPTIQKVNNKLVWAVPLLHSGFFKWISNSGGTPGYILVSATNPKDVDYVDSYAIKYQPNAYLLDNLQRHVRFSGGLFTGLTDYSFEINDEGKPYWVVTTYKYLAGYSLPEADGAIIIDAATGKSEKYGIGDIPGWVDRVQPVDFVMTQINNRGNYIHGLFNFSNKDKFETSEGNAIVYNNGRCYLYTGLTSVGADESTTGFIMVDMVTKTPYRYQISGATEYAAQQSAEGKVQNMHYRASFPLITNVDGRPAYFMTLKDDGGLIKQYAFVSVTDYTSVGTGETIGSAISNYQSVVKNVSGSSSIDTGDQEQNLQGTIDRISSQIVGENTVYSMILKEQPDKIFTAVADISQELPLTREGDGVKITYIKADRGVISLSTFDNLEYTQK</sequence>
<name>A0A6N8HUV4_9FIRM</name>
<reference evidence="3 5" key="2">
    <citation type="submission" date="2020-08" db="EMBL/GenBank/DDBJ databases">
        <title>The isolate Caproiciproducens sp. 7D4C2 produces n-caproate at mildly acidic conditions from hexoses: genome and rBOX comparison with related strains and chain-elongating bacteria.</title>
        <authorList>
            <person name="Esquivel-Elizondo S."/>
            <person name="Bagci C."/>
            <person name="Temovska M."/>
            <person name="Jeon B.S."/>
            <person name="Bessarab I."/>
            <person name="Williams R.B.H."/>
            <person name="Huson D.H."/>
            <person name="Angenent L.T."/>
        </authorList>
    </citation>
    <scope>NUCLEOTIDE SEQUENCE [LARGE SCALE GENOMIC DNA]</scope>
    <source>
        <strain evidence="3 5">7D4C2</strain>
    </source>
</reference>
<feature type="transmembrane region" description="Helical" evidence="1">
    <location>
        <begin position="75"/>
        <end position="98"/>
    </location>
</feature>
<dbReference type="EMBL" id="CP060286">
    <property type="protein sequence ID" value="QNK41413.1"/>
    <property type="molecule type" value="Genomic_DNA"/>
</dbReference>
<evidence type="ECO:0000256" key="1">
    <source>
        <dbReference type="SAM" id="Phobius"/>
    </source>
</evidence>
<evidence type="ECO:0008006" key="6">
    <source>
        <dbReference type="Google" id="ProtNLM"/>
    </source>
</evidence>
<dbReference type="KEGG" id="cfem:HCR03_03785"/>
<gene>
    <name evidence="2" type="ORF">CAFE_02270</name>
    <name evidence="3" type="ORF">HCR03_03785</name>
</gene>
<dbReference type="AlphaFoldDB" id="A0A6N8HUV4"/>
<dbReference type="RefSeq" id="WP_066644754.1">
    <property type="nucleotide sequence ID" value="NZ_CP060286.1"/>
</dbReference>
<keyword evidence="1" id="KW-0812">Transmembrane</keyword>
<keyword evidence="1" id="KW-0472">Membrane</keyword>
<evidence type="ECO:0000313" key="3">
    <source>
        <dbReference type="EMBL" id="QNK41413.1"/>
    </source>
</evidence>
<dbReference type="EMBL" id="VWXL01000008">
    <property type="protein sequence ID" value="MVB09571.1"/>
    <property type="molecule type" value="Genomic_DNA"/>
</dbReference>
<evidence type="ECO:0000313" key="2">
    <source>
        <dbReference type="EMBL" id="MVB09571.1"/>
    </source>
</evidence>
<dbReference type="Proteomes" id="UP000515909">
    <property type="component" value="Chromosome"/>
</dbReference>
<keyword evidence="1" id="KW-1133">Transmembrane helix</keyword>
<accession>A0A6N8HUV4</accession>
<evidence type="ECO:0000313" key="5">
    <source>
        <dbReference type="Proteomes" id="UP000515909"/>
    </source>
</evidence>
<proteinExistence type="predicted"/>
<keyword evidence="4" id="KW-1185">Reference proteome</keyword>
<dbReference type="OrthoDB" id="3169575at2"/>
<dbReference type="Proteomes" id="UP000469440">
    <property type="component" value="Unassembled WGS sequence"/>
</dbReference>
<accession>A0A7G8TCS2</accession>
<reference evidence="2 4" key="1">
    <citation type="submission" date="2019-09" db="EMBL/GenBank/DDBJ databases">
        <title>Genome sequence of Clostridium sp. EA1.</title>
        <authorList>
            <person name="Poehlein A."/>
            <person name="Bengelsdorf F.R."/>
            <person name="Daniel R."/>
        </authorList>
    </citation>
    <scope>NUCLEOTIDE SEQUENCE [LARGE SCALE GENOMIC DNA]</scope>
    <source>
        <strain evidence="2 4">EA1</strain>
    </source>
</reference>
<organism evidence="2 4">
    <name type="scientific">Caproicibacter fermentans</name>
    <dbReference type="NCBI Taxonomy" id="2576756"/>
    <lineage>
        <taxon>Bacteria</taxon>
        <taxon>Bacillati</taxon>
        <taxon>Bacillota</taxon>
        <taxon>Clostridia</taxon>
        <taxon>Eubacteriales</taxon>
        <taxon>Acutalibacteraceae</taxon>
        <taxon>Caproicibacter</taxon>
    </lineage>
</organism>
<protein>
    <recommendedName>
        <fullName evidence="6">Cell shape-determining protein</fullName>
    </recommendedName>
</protein>
<feature type="transmembrane region" description="Helical" evidence="1">
    <location>
        <begin position="38"/>
        <end position="55"/>
    </location>
</feature>